<dbReference type="Proteomes" id="UP000219482">
    <property type="component" value="Unassembled WGS sequence"/>
</dbReference>
<reference evidence="2" key="1">
    <citation type="submission" date="2017-09" db="EMBL/GenBank/DDBJ databases">
        <authorList>
            <person name="Varghese N."/>
            <person name="Submissions S."/>
        </authorList>
    </citation>
    <scope>NUCLEOTIDE SEQUENCE [LARGE SCALE GENOMIC DNA]</scope>
    <source>
        <strain evidence="2">DSM 44270</strain>
    </source>
</reference>
<keyword evidence="2" id="KW-1185">Reference proteome</keyword>
<accession>A0A286H843</accession>
<sequence length="63" mass="6644">MQRLDGRLVLSPTDLTAHQECAHLTRLDLGVAAGERAAPDVQATGALNYVAARAGCGGADRRW</sequence>
<name>A0A286H843_9ACTN</name>
<dbReference type="AlphaFoldDB" id="A0A286H843"/>
<dbReference type="EMBL" id="OCNK01000007">
    <property type="protein sequence ID" value="SOE03499.1"/>
    <property type="molecule type" value="Genomic_DNA"/>
</dbReference>
<dbReference type="RefSeq" id="WP_097185900.1">
    <property type="nucleotide sequence ID" value="NZ_OCNK01000007.1"/>
</dbReference>
<protein>
    <submittedName>
        <fullName evidence="1">Uncharacterized protein</fullName>
    </submittedName>
</protein>
<evidence type="ECO:0000313" key="2">
    <source>
        <dbReference type="Proteomes" id="UP000219482"/>
    </source>
</evidence>
<gene>
    <name evidence="1" type="ORF">SAMN06272739_4202</name>
</gene>
<organism evidence="1 2">
    <name type="scientific">Blastococcus haudaquaticus</name>
    <dbReference type="NCBI Taxonomy" id="1938745"/>
    <lineage>
        <taxon>Bacteria</taxon>
        <taxon>Bacillati</taxon>
        <taxon>Actinomycetota</taxon>
        <taxon>Actinomycetes</taxon>
        <taxon>Geodermatophilales</taxon>
        <taxon>Geodermatophilaceae</taxon>
        <taxon>Blastococcus</taxon>
    </lineage>
</organism>
<proteinExistence type="predicted"/>
<evidence type="ECO:0000313" key="1">
    <source>
        <dbReference type="EMBL" id="SOE03499.1"/>
    </source>
</evidence>